<comment type="caution">
    <text evidence="1">The sequence shown here is derived from an EMBL/GenBank/DDBJ whole genome shotgun (WGS) entry which is preliminary data.</text>
</comment>
<dbReference type="AlphaFoldDB" id="A0AA39N9I0"/>
<gene>
    <name evidence="1" type="ORF">IW261DRAFT_1599464</name>
</gene>
<organism evidence="1 2">
    <name type="scientific">Armillaria novae-zelandiae</name>
    <dbReference type="NCBI Taxonomy" id="153914"/>
    <lineage>
        <taxon>Eukaryota</taxon>
        <taxon>Fungi</taxon>
        <taxon>Dikarya</taxon>
        <taxon>Basidiomycota</taxon>
        <taxon>Agaricomycotina</taxon>
        <taxon>Agaricomycetes</taxon>
        <taxon>Agaricomycetidae</taxon>
        <taxon>Agaricales</taxon>
        <taxon>Marasmiineae</taxon>
        <taxon>Physalacriaceae</taxon>
        <taxon>Armillaria</taxon>
    </lineage>
</organism>
<evidence type="ECO:0000313" key="2">
    <source>
        <dbReference type="Proteomes" id="UP001175227"/>
    </source>
</evidence>
<name>A0AA39N9I0_9AGAR</name>
<reference evidence="1" key="1">
    <citation type="submission" date="2023-06" db="EMBL/GenBank/DDBJ databases">
        <authorList>
            <consortium name="Lawrence Berkeley National Laboratory"/>
            <person name="Ahrendt S."/>
            <person name="Sahu N."/>
            <person name="Indic B."/>
            <person name="Wong-Bajracharya J."/>
            <person name="Merenyi Z."/>
            <person name="Ke H.-M."/>
            <person name="Monk M."/>
            <person name="Kocsube S."/>
            <person name="Drula E."/>
            <person name="Lipzen A."/>
            <person name="Balint B."/>
            <person name="Henrissat B."/>
            <person name="Andreopoulos B."/>
            <person name="Martin F.M."/>
            <person name="Harder C.B."/>
            <person name="Rigling D."/>
            <person name="Ford K.L."/>
            <person name="Foster G.D."/>
            <person name="Pangilinan J."/>
            <person name="Papanicolaou A."/>
            <person name="Barry K."/>
            <person name="LaButti K."/>
            <person name="Viragh M."/>
            <person name="Koriabine M."/>
            <person name="Yan M."/>
            <person name="Riley R."/>
            <person name="Champramary S."/>
            <person name="Plett K.L."/>
            <person name="Tsai I.J."/>
            <person name="Slot J."/>
            <person name="Sipos G."/>
            <person name="Plett J."/>
            <person name="Nagy L.G."/>
            <person name="Grigoriev I.V."/>
        </authorList>
    </citation>
    <scope>NUCLEOTIDE SEQUENCE</scope>
    <source>
        <strain evidence="1">ICMP 16352</strain>
    </source>
</reference>
<dbReference type="EMBL" id="JAUEPR010000149">
    <property type="protein sequence ID" value="KAK0461493.1"/>
    <property type="molecule type" value="Genomic_DNA"/>
</dbReference>
<dbReference type="Proteomes" id="UP001175227">
    <property type="component" value="Unassembled WGS sequence"/>
</dbReference>
<sequence length="255" mass="28330">MCGLPGIKMNAQIFKSKVAECMGTAQGLQQVDPFFGDTQQMYRHSSSLHDNYPARVLLEAETRYASVLTWNGVRKLSILVNIRSSGWHSSRQNHDMHYTLRGYNQEGWMVVMLEMKAGNASDVFAYRAREHVESVSLGKLGLSILYISRCLDMDGIAIDNGNIASFGRSQFEPTILSSDGLSPKASSAAAFASSRIINGLCVDLHRGTYYYKFAYTNKTCFRNPVLATSPNILPGFPRPLQSHYNPLPISIGHLL</sequence>
<proteinExistence type="predicted"/>
<protein>
    <submittedName>
        <fullName evidence="1">Uncharacterized protein</fullName>
    </submittedName>
</protein>
<accession>A0AA39N9I0</accession>
<evidence type="ECO:0000313" key="1">
    <source>
        <dbReference type="EMBL" id="KAK0461493.1"/>
    </source>
</evidence>
<keyword evidence="2" id="KW-1185">Reference proteome</keyword>